<keyword evidence="6 7" id="KW-0326">Glycosidase</keyword>
<dbReference type="CDD" id="cd18618">
    <property type="entry name" value="GH43_Xsa43E-like"/>
    <property type="match status" value="1"/>
</dbReference>
<comment type="similarity">
    <text evidence="1 7">Belongs to the glycosyl hydrolase 43 family.</text>
</comment>
<keyword evidence="2" id="KW-0858">Xylan degradation</keyword>
<dbReference type="InterPro" id="IPR005084">
    <property type="entry name" value="CBM6"/>
</dbReference>
<dbReference type="EMBL" id="AP024484">
    <property type="protein sequence ID" value="BCS84776.1"/>
    <property type="molecule type" value="Genomic_DNA"/>
</dbReference>
<dbReference type="PANTHER" id="PTHR43772:SF2">
    <property type="entry name" value="PUTATIVE (AFU_ORTHOLOGUE AFUA_2G04480)-RELATED"/>
    <property type="match status" value="1"/>
</dbReference>
<name>A0ABM7NW97_9BACT</name>
<feature type="domain" description="CBM6" evidence="8">
    <location>
        <begin position="320"/>
        <end position="446"/>
    </location>
</feature>
<dbReference type="InterPro" id="IPR052176">
    <property type="entry name" value="Glycosyl_Hydrlase_43_Enz"/>
</dbReference>
<dbReference type="PANTHER" id="PTHR43772">
    <property type="entry name" value="ENDO-1,4-BETA-XYLANASE"/>
    <property type="match status" value="1"/>
</dbReference>
<dbReference type="SUPFAM" id="SSF49785">
    <property type="entry name" value="Galactose-binding domain-like"/>
    <property type="match status" value="1"/>
</dbReference>
<proteinExistence type="inferred from homology"/>
<dbReference type="Gene3D" id="2.60.120.260">
    <property type="entry name" value="Galactose-binding domain-like"/>
    <property type="match status" value="1"/>
</dbReference>
<keyword evidence="10" id="KW-1185">Reference proteome</keyword>
<evidence type="ECO:0000256" key="4">
    <source>
        <dbReference type="ARBA" id="ARBA00022801"/>
    </source>
</evidence>
<organism evidence="9 10">
    <name type="scientific">Prevotella herbatica</name>
    <dbReference type="NCBI Taxonomy" id="2801997"/>
    <lineage>
        <taxon>Bacteria</taxon>
        <taxon>Pseudomonadati</taxon>
        <taxon>Bacteroidota</taxon>
        <taxon>Bacteroidia</taxon>
        <taxon>Bacteroidales</taxon>
        <taxon>Prevotellaceae</taxon>
        <taxon>Prevotella</taxon>
    </lineage>
</organism>
<evidence type="ECO:0000256" key="5">
    <source>
        <dbReference type="ARBA" id="ARBA00023277"/>
    </source>
</evidence>
<evidence type="ECO:0000256" key="1">
    <source>
        <dbReference type="ARBA" id="ARBA00009865"/>
    </source>
</evidence>
<dbReference type="Pfam" id="PF04616">
    <property type="entry name" value="Glyco_hydro_43"/>
    <property type="match status" value="1"/>
</dbReference>
<reference evidence="9 10" key="1">
    <citation type="journal article" date="2022" name="Int. J. Syst. Evol. Microbiol.">
        <title>Prevotella herbatica sp. nov., a plant polysaccharide-decomposing anaerobic bacterium isolated from a methanogenic reactor.</title>
        <authorList>
            <person name="Uek A."/>
            <person name="Tonouchi A."/>
            <person name="Kaku N."/>
            <person name="Ueki K."/>
        </authorList>
    </citation>
    <scope>NUCLEOTIDE SEQUENCE [LARGE SCALE GENOMIC DNA]</scope>
    <source>
        <strain evidence="9 10">WR041</strain>
    </source>
</reference>
<gene>
    <name evidence="9" type="primary">xynD_2</name>
    <name evidence="9" type="ORF">prwr041_06690</name>
</gene>
<dbReference type="SMART" id="SM00606">
    <property type="entry name" value="CBD_IV"/>
    <property type="match status" value="1"/>
</dbReference>
<dbReference type="InterPro" id="IPR023296">
    <property type="entry name" value="Glyco_hydro_beta-prop_sf"/>
</dbReference>
<evidence type="ECO:0000259" key="8">
    <source>
        <dbReference type="PROSITE" id="PS51175"/>
    </source>
</evidence>
<evidence type="ECO:0000256" key="7">
    <source>
        <dbReference type="RuleBase" id="RU361187"/>
    </source>
</evidence>
<dbReference type="InterPro" id="IPR006584">
    <property type="entry name" value="Cellulose-bd_IV"/>
</dbReference>
<evidence type="ECO:0000256" key="3">
    <source>
        <dbReference type="ARBA" id="ARBA00022729"/>
    </source>
</evidence>
<dbReference type="Gene3D" id="2.115.10.20">
    <property type="entry name" value="Glycosyl hydrolase domain, family 43"/>
    <property type="match status" value="1"/>
</dbReference>
<dbReference type="Pfam" id="PF03422">
    <property type="entry name" value="CBM_6"/>
    <property type="match status" value="1"/>
</dbReference>
<evidence type="ECO:0000313" key="10">
    <source>
        <dbReference type="Proteomes" id="UP001319045"/>
    </source>
</evidence>
<keyword evidence="5" id="KW-0119">Carbohydrate metabolism</keyword>
<sequence length="446" mass="49524">MTTAAAVSFAQNPIVQTNYTTDPAPMADGDRMYVYTGHDEDNANFFWMNDWRVYSSADMVNWTDHGSPLSLASFSWADGRAWAAQTIKRNGKYYWYVCAHSKLSGAMAIGVAVGDSPTGPFKDAIGKPLADGNWDYIDPTVMLDDDGQAYLCWGNPRIYFCKLNKDMVSIDGQVEKIPMTAEGFGGPTFSERQKGVKYKDSYVEGPWLMKRNKNYYLLYAAGGVPEHIAYSMAKKPFGPWKYMGEVMPLSNTGSFTNHCGVADFKGHSYFFYHTGKLPKGGGFGRSVAVEEFKYNKDGSFPIIQPTSAGVEPIGTMNPKNRVEAETMAFSKGVRVEQNEETGVYVSDIHNGDSIVVRVLDFGTTSPKTFTASVASALQGGKMEVHVDKPDGKLLCTLTAPYTGGWEKWQTVDANLNEEITGIHNLYFLFKGNQGAKLFNFDWWQFK</sequence>
<dbReference type="Proteomes" id="UP001319045">
    <property type="component" value="Chromosome"/>
</dbReference>
<dbReference type="InterPro" id="IPR008979">
    <property type="entry name" value="Galactose-bd-like_sf"/>
</dbReference>
<keyword evidence="3" id="KW-0732">Signal</keyword>
<protein>
    <submittedName>
        <fullName evidence="9">Endo-1,4-beta-xylanase</fullName>
    </submittedName>
</protein>
<dbReference type="InterPro" id="IPR006710">
    <property type="entry name" value="Glyco_hydro_43"/>
</dbReference>
<evidence type="ECO:0000313" key="9">
    <source>
        <dbReference type="EMBL" id="BCS84776.1"/>
    </source>
</evidence>
<dbReference type="SUPFAM" id="SSF75005">
    <property type="entry name" value="Arabinanase/levansucrase/invertase"/>
    <property type="match status" value="1"/>
</dbReference>
<dbReference type="PROSITE" id="PS51175">
    <property type="entry name" value="CBM6"/>
    <property type="match status" value="1"/>
</dbReference>
<dbReference type="CDD" id="cd04084">
    <property type="entry name" value="CBM6_xylanase-like"/>
    <property type="match status" value="1"/>
</dbReference>
<keyword evidence="4 7" id="KW-0378">Hydrolase</keyword>
<evidence type="ECO:0000256" key="2">
    <source>
        <dbReference type="ARBA" id="ARBA00022651"/>
    </source>
</evidence>
<evidence type="ECO:0000256" key="6">
    <source>
        <dbReference type="ARBA" id="ARBA00023295"/>
    </source>
</evidence>
<accession>A0ABM7NW97</accession>
<keyword evidence="2" id="KW-0624">Polysaccharide degradation</keyword>